<reference evidence="1 2" key="1">
    <citation type="journal article" date="2017" name="Mol. Biol. Evol.">
        <title>The 4-celled Tetrabaena socialis nuclear genome reveals the essential components for genetic control of cell number at the origin of multicellularity in the volvocine lineage.</title>
        <authorList>
            <person name="Featherston J."/>
            <person name="Arakaki Y."/>
            <person name="Hanschen E.R."/>
            <person name="Ferris P.J."/>
            <person name="Michod R.E."/>
            <person name="Olson B.J.S.C."/>
            <person name="Nozaki H."/>
            <person name="Durand P.M."/>
        </authorList>
    </citation>
    <scope>NUCLEOTIDE SEQUENCE [LARGE SCALE GENOMIC DNA]</scope>
    <source>
        <strain evidence="1 2">NIES-571</strain>
    </source>
</reference>
<dbReference type="EMBL" id="PGGS01000214">
    <property type="protein sequence ID" value="PNH06805.1"/>
    <property type="molecule type" value="Genomic_DNA"/>
</dbReference>
<evidence type="ECO:0000313" key="2">
    <source>
        <dbReference type="Proteomes" id="UP000236333"/>
    </source>
</evidence>
<comment type="caution">
    <text evidence="1">The sequence shown here is derived from an EMBL/GenBank/DDBJ whole genome shotgun (WGS) entry which is preliminary data.</text>
</comment>
<proteinExistence type="predicted"/>
<feature type="non-terminal residue" evidence="1">
    <location>
        <position position="46"/>
    </location>
</feature>
<keyword evidence="2" id="KW-1185">Reference proteome</keyword>
<dbReference type="AlphaFoldDB" id="A0A2J8A2R6"/>
<protein>
    <submittedName>
        <fullName evidence="1">Uncharacterized protein</fullName>
    </submittedName>
</protein>
<dbReference type="Proteomes" id="UP000236333">
    <property type="component" value="Unassembled WGS sequence"/>
</dbReference>
<organism evidence="1 2">
    <name type="scientific">Tetrabaena socialis</name>
    <dbReference type="NCBI Taxonomy" id="47790"/>
    <lineage>
        <taxon>Eukaryota</taxon>
        <taxon>Viridiplantae</taxon>
        <taxon>Chlorophyta</taxon>
        <taxon>core chlorophytes</taxon>
        <taxon>Chlorophyceae</taxon>
        <taxon>CS clade</taxon>
        <taxon>Chlamydomonadales</taxon>
        <taxon>Tetrabaenaceae</taxon>
        <taxon>Tetrabaena</taxon>
    </lineage>
</organism>
<accession>A0A2J8A2R6</accession>
<sequence length="46" mass="4648">MAASSLDDLLQEALADFDDLQPSVPRTGGAPAAAPLLVQAPPGCAW</sequence>
<name>A0A2J8A2R6_9CHLO</name>
<evidence type="ECO:0000313" key="1">
    <source>
        <dbReference type="EMBL" id="PNH06805.1"/>
    </source>
</evidence>
<gene>
    <name evidence="1" type="ORF">TSOC_006781</name>
</gene>